<organism evidence="8 9">
    <name type="scientific">Aspergillus saccharolyticus JOP 1030-1</name>
    <dbReference type="NCBI Taxonomy" id="1450539"/>
    <lineage>
        <taxon>Eukaryota</taxon>
        <taxon>Fungi</taxon>
        <taxon>Dikarya</taxon>
        <taxon>Ascomycota</taxon>
        <taxon>Pezizomycotina</taxon>
        <taxon>Eurotiomycetes</taxon>
        <taxon>Eurotiomycetidae</taxon>
        <taxon>Eurotiales</taxon>
        <taxon>Aspergillaceae</taxon>
        <taxon>Aspergillus</taxon>
        <taxon>Aspergillus subgen. Circumdati</taxon>
    </lineage>
</organism>
<evidence type="ECO:0000256" key="6">
    <source>
        <dbReference type="ARBA" id="ARBA00023242"/>
    </source>
</evidence>
<keyword evidence="3" id="KW-0805">Transcription regulation</keyword>
<dbReference type="GeneID" id="37073538"/>
<dbReference type="Proteomes" id="UP000248349">
    <property type="component" value="Unassembled WGS sequence"/>
</dbReference>
<keyword evidence="5" id="KW-0804">Transcription</keyword>
<sequence>MDLPHKEADAHPPKVLLPVKQKRASKPRSRTGCRTCRARRVKCDETPGACQQCTSTGRVCDGYEAQRLPLPSRKKTTMVPCRSSAVATGFCFVTTSDEKRCFSYFQLRSISHLIASFDNPLWEKLVLQMSYNEPAVYHAVVALGSIHQDLEQHGLPIPVSGQRPDTALSRFATEQSLRSYSLLTKRRASQDPALRQVVLVCCLLFTLAELLYARPATASVHLSGGLKILREHKAQRSVHSPWEQQSTLETYLHLQSQSFSLLNKGPPILPIDQEILYERPYENYLSAFSTFGEAHQAFGPAFNASCGYFVRFWKQSQQQATIPGDGEDEPSEDSPLGPLRIISCLNQFLQALEAFVAASFTRLSAKEQRGVQVLRVTAHGQIVGIKSCLLRSNGCSLHPLMEDYKRLQRMLEMTLALIQDRPLISLGISLTPVFFFLAQCPDHGIRWWALDGLLSWPHCGGFFNTNQMAESILDWTKDELRVLREKCPEGVAGTVSFVTETDGSSYARISYAGRDGPKERLLEL</sequence>
<evidence type="ECO:0000256" key="3">
    <source>
        <dbReference type="ARBA" id="ARBA00023015"/>
    </source>
</evidence>
<dbReference type="InterPro" id="IPR001138">
    <property type="entry name" value="Zn2Cys6_DnaBD"/>
</dbReference>
<dbReference type="EMBL" id="KZ821229">
    <property type="protein sequence ID" value="PYH45836.1"/>
    <property type="molecule type" value="Genomic_DNA"/>
</dbReference>
<dbReference type="CDD" id="cd00067">
    <property type="entry name" value="GAL4"/>
    <property type="match status" value="1"/>
</dbReference>
<feature type="domain" description="Zn(2)-C6 fungal-type" evidence="7">
    <location>
        <begin position="32"/>
        <end position="60"/>
    </location>
</feature>
<dbReference type="AlphaFoldDB" id="A0A318ZE77"/>
<evidence type="ECO:0000256" key="5">
    <source>
        <dbReference type="ARBA" id="ARBA00023163"/>
    </source>
</evidence>
<dbReference type="Pfam" id="PF00172">
    <property type="entry name" value="Zn_clus"/>
    <property type="match status" value="1"/>
</dbReference>
<dbReference type="RefSeq" id="XP_025431818.1">
    <property type="nucleotide sequence ID" value="XM_025572310.1"/>
</dbReference>
<gene>
    <name evidence="8" type="ORF">BP01DRAFT_30774</name>
</gene>
<dbReference type="InterPro" id="IPR021858">
    <property type="entry name" value="Fun_TF"/>
</dbReference>
<evidence type="ECO:0000256" key="4">
    <source>
        <dbReference type="ARBA" id="ARBA00023125"/>
    </source>
</evidence>
<dbReference type="PROSITE" id="PS00463">
    <property type="entry name" value="ZN2_CY6_FUNGAL_1"/>
    <property type="match status" value="1"/>
</dbReference>
<dbReference type="GO" id="GO:0000981">
    <property type="term" value="F:DNA-binding transcription factor activity, RNA polymerase II-specific"/>
    <property type="evidence" value="ECO:0007669"/>
    <property type="project" value="InterPro"/>
</dbReference>
<dbReference type="InterPro" id="IPR052360">
    <property type="entry name" value="Transcr_Regulatory_Proteins"/>
</dbReference>
<evidence type="ECO:0000256" key="1">
    <source>
        <dbReference type="ARBA" id="ARBA00022723"/>
    </source>
</evidence>
<dbReference type="Gene3D" id="4.10.240.10">
    <property type="entry name" value="Zn(2)-C6 fungal-type DNA-binding domain"/>
    <property type="match status" value="1"/>
</dbReference>
<evidence type="ECO:0000313" key="8">
    <source>
        <dbReference type="EMBL" id="PYH45836.1"/>
    </source>
</evidence>
<dbReference type="SMART" id="SM00066">
    <property type="entry name" value="GAL4"/>
    <property type="match status" value="1"/>
</dbReference>
<dbReference type="OrthoDB" id="2593732at2759"/>
<dbReference type="PROSITE" id="PS50048">
    <property type="entry name" value="ZN2_CY6_FUNGAL_2"/>
    <property type="match status" value="1"/>
</dbReference>
<dbReference type="SUPFAM" id="SSF57701">
    <property type="entry name" value="Zn2/Cys6 DNA-binding domain"/>
    <property type="match status" value="1"/>
</dbReference>
<dbReference type="GO" id="GO:0003677">
    <property type="term" value="F:DNA binding"/>
    <property type="evidence" value="ECO:0007669"/>
    <property type="project" value="UniProtKB-KW"/>
</dbReference>
<keyword evidence="4" id="KW-0238">DNA-binding</keyword>
<dbReference type="Pfam" id="PF11951">
    <property type="entry name" value="Fungal_trans_2"/>
    <property type="match status" value="1"/>
</dbReference>
<reference evidence="8 9" key="1">
    <citation type="submission" date="2016-12" db="EMBL/GenBank/DDBJ databases">
        <title>The genomes of Aspergillus section Nigri reveals drivers in fungal speciation.</title>
        <authorList>
            <consortium name="DOE Joint Genome Institute"/>
            <person name="Vesth T.C."/>
            <person name="Nybo J."/>
            <person name="Theobald S."/>
            <person name="Brandl J."/>
            <person name="Frisvad J.C."/>
            <person name="Nielsen K.F."/>
            <person name="Lyhne E.K."/>
            <person name="Kogle M.E."/>
            <person name="Kuo A."/>
            <person name="Riley R."/>
            <person name="Clum A."/>
            <person name="Nolan M."/>
            <person name="Lipzen A."/>
            <person name="Salamov A."/>
            <person name="Henrissat B."/>
            <person name="Wiebenga A."/>
            <person name="De Vries R.P."/>
            <person name="Grigoriev I.V."/>
            <person name="Mortensen U.H."/>
            <person name="Andersen M.R."/>
            <person name="Baker S.E."/>
        </authorList>
    </citation>
    <scope>NUCLEOTIDE SEQUENCE [LARGE SCALE GENOMIC DNA]</scope>
    <source>
        <strain evidence="8 9">JOP 1030-1</strain>
    </source>
</reference>
<dbReference type="PANTHER" id="PTHR36206">
    <property type="entry name" value="ASPERCRYPTIN BIOSYNTHESIS CLUSTER-SPECIFIC TRANSCRIPTION REGULATOR ATNN-RELATED"/>
    <property type="match status" value="1"/>
</dbReference>
<keyword evidence="9" id="KW-1185">Reference proteome</keyword>
<name>A0A318ZE77_9EURO</name>
<keyword evidence="2" id="KW-0862">Zinc</keyword>
<keyword evidence="6" id="KW-0539">Nucleus</keyword>
<dbReference type="PANTHER" id="PTHR36206:SF16">
    <property type="entry name" value="TRANSCRIPTION FACTOR DOMAIN-CONTAINING PROTEIN-RELATED"/>
    <property type="match status" value="1"/>
</dbReference>
<dbReference type="GO" id="GO:0008270">
    <property type="term" value="F:zinc ion binding"/>
    <property type="evidence" value="ECO:0007669"/>
    <property type="project" value="InterPro"/>
</dbReference>
<dbReference type="GO" id="GO:0009893">
    <property type="term" value="P:positive regulation of metabolic process"/>
    <property type="evidence" value="ECO:0007669"/>
    <property type="project" value="UniProtKB-ARBA"/>
</dbReference>
<dbReference type="InterPro" id="IPR036864">
    <property type="entry name" value="Zn2-C6_fun-type_DNA-bd_sf"/>
</dbReference>
<dbReference type="STRING" id="1450539.A0A318ZE77"/>
<evidence type="ECO:0000313" key="9">
    <source>
        <dbReference type="Proteomes" id="UP000248349"/>
    </source>
</evidence>
<evidence type="ECO:0000259" key="7">
    <source>
        <dbReference type="PROSITE" id="PS50048"/>
    </source>
</evidence>
<proteinExistence type="predicted"/>
<keyword evidence="1" id="KW-0479">Metal-binding</keyword>
<accession>A0A318ZE77</accession>
<evidence type="ECO:0000256" key="2">
    <source>
        <dbReference type="ARBA" id="ARBA00022833"/>
    </source>
</evidence>
<protein>
    <recommendedName>
        <fullName evidence="7">Zn(2)-C6 fungal-type domain-containing protein</fullName>
    </recommendedName>
</protein>